<comment type="caution">
    <text evidence="1">The sequence shown here is derived from an EMBL/GenBank/DDBJ whole genome shotgun (WGS) entry which is preliminary data.</text>
</comment>
<gene>
    <name evidence="1" type="ORF">Goshw_023295</name>
</gene>
<reference evidence="1 2" key="1">
    <citation type="journal article" date="2019" name="Genome Biol. Evol.">
        <title>Insights into the evolution of the New World diploid cottons (Gossypium, subgenus Houzingenia) based on genome sequencing.</title>
        <authorList>
            <person name="Grover C.E."/>
            <person name="Arick M.A. 2nd"/>
            <person name="Thrash A."/>
            <person name="Conover J.L."/>
            <person name="Sanders W.S."/>
            <person name="Peterson D.G."/>
            <person name="Frelichowski J.E."/>
            <person name="Scheffler J.A."/>
            <person name="Scheffler B.E."/>
            <person name="Wendel J.F."/>
        </authorList>
    </citation>
    <scope>NUCLEOTIDE SEQUENCE [LARGE SCALE GENOMIC DNA]</scope>
    <source>
        <strain evidence="1">1</strain>
        <tissue evidence="1">Leaf</tissue>
    </source>
</reference>
<dbReference type="Proteomes" id="UP000593576">
    <property type="component" value="Unassembled WGS sequence"/>
</dbReference>
<evidence type="ECO:0000313" key="2">
    <source>
        <dbReference type="Proteomes" id="UP000593576"/>
    </source>
</evidence>
<accession>A0A7J9LXR6</accession>
<evidence type="ECO:0000313" key="1">
    <source>
        <dbReference type="EMBL" id="MBA0863584.1"/>
    </source>
</evidence>
<proteinExistence type="predicted"/>
<sequence length="17" mass="1964">MLNYDTKTVIVLVILKT</sequence>
<keyword evidence="2" id="KW-1185">Reference proteome</keyword>
<protein>
    <submittedName>
        <fullName evidence="1">Uncharacterized protein</fullName>
    </submittedName>
</protein>
<dbReference type="EMBL" id="JABFAF010000008">
    <property type="protein sequence ID" value="MBA0863584.1"/>
    <property type="molecule type" value="Genomic_DNA"/>
</dbReference>
<name>A0A7J9LXR6_GOSSC</name>
<organism evidence="1 2">
    <name type="scientific">Gossypium schwendimanii</name>
    <name type="common">Cotton</name>
    <dbReference type="NCBI Taxonomy" id="34291"/>
    <lineage>
        <taxon>Eukaryota</taxon>
        <taxon>Viridiplantae</taxon>
        <taxon>Streptophyta</taxon>
        <taxon>Embryophyta</taxon>
        <taxon>Tracheophyta</taxon>
        <taxon>Spermatophyta</taxon>
        <taxon>Magnoliopsida</taxon>
        <taxon>eudicotyledons</taxon>
        <taxon>Gunneridae</taxon>
        <taxon>Pentapetalae</taxon>
        <taxon>rosids</taxon>
        <taxon>malvids</taxon>
        <taxon>Malvales</taxon>
        <taxon>Malvaceae</taxon>
        <taxon>Malvoideae</taxon>
        <taxon>Gossypium</taxon>
    </lineage>
</organism>
<dbReference type="AlphaFoldDB" id="A0A7J9LXR6"/>